<feature type="domain" description="NAD-dependent epimerase/dehydratase" evidence="1">
    <location>
        <begin position="8"/>
        <end position="177"/>
    </location>
</feature>
<evidence type="ECO:0000259" key="1">
    <source>
        <dbReference type="Pfam" id="PF01370"/>
    </source>
</evidence>
<gene>
    <name evidence="2" type="ORF">F4Y08_12150</name>
</gene>
<evidence type="ECO:0000313" key="2">
    <source>
        <dbReference type="EMBL" id="MYD91066.1"/>
    </source>
</evidence>
<dbReference type="EMBL" id="VXPY01000085">
    <property type="protein sequence ID" value="MYD91066.1"/>
    <property type="molecule type" value="Genomic_DNA"/>
</dbReference>
<sequence length="340" mass="37988">MANDRSRVLITGITGRVGSHLTSELLARDVAARGFVMPNDPLRSEVDPAVEVVEGSLDDAVALDAAVAHVSHIVHLAAVILYQPHQDELIWRVNVEGTRNLMRAIRQRPPSPLRLLFASSDQVYPGPFPKYTPTDEEHPLEPTTAYGISKLIGEELTRHTARVVPNCQFTIVRFCHNQTWQEILDPHGFFAERQFYVKGRLAWLLDSERTDSVTTESIRRLQAVDADDNPLLLSLTDTGEPLVLEMMDTRDIAAGLVPALFRPEAEDNVYNFAPDSTVSFTEVVPYMGRALDKRWVEVRLPGTPARSNLSGAKAMRDLGVRARYSVFNMIDEANRAGHDR</sequence>
<organism evidence="2">
    <name type="scientific">Caldilineaceae bacterium SB0662_bin_9</name>
    <dbReference type="NCBI Taxonomy" id="2605258"/>
    <lineage>
        <taxon>Bacteria</taxon>
        <taxon>Bacillati</taxon>
        <taxon>Chloroflexota</taxon>
        <taxon>Caldilineae</taxon>
        <taxon>Caldilineales</taxon>
        <taxon>Caldilineaceae</taxon>
    </lineage>
</organism>
<comment type="caution">
    <text evidence="2">The sequence shown here is derived from an EMBL/GenBank/DDBJ whole genome shotgun (WGS) entry which is preliminary data.</text>
</comment>
<name>A0A6B1DVK3_9CHLR</name>
<dbReference type="Pfam" id="PF01370">
    <property type="entry name" value="Epimerase"/>
    <property type="match status" value="1"/>
</dbReference>
<dbReference type="SUPFAM" id="SSF51735">
    <property type="entry name" value="NAD(P)-binding Rossmann-fold domains"/>
    <property type="match status" value="1"/>
</dbReference>
<dbReference type="AlphaFoldDB" id="A0A6B1DVK3"/>
<dbReference type="InterPro" id="IPR036291">
    <property type="entry name" value="NAD(P)-bd_dom_sf"/>
</dbReference>
<proteinExistence type="predicted"/>
<reference evidence="2" key="1">
    <citation type="submission" date="2019-09" db="EMBL/GenBank/DDBJ databases">
        <title>Characterisation of the sponge microbiome using genome-centric metagenomics.</title>
        <authorList>
            <person name="Engelberts J.P."/>
            <person name="Robbins S.J."/>
            <person name="De Goeij J.M."/>
            <person name="Aranda M."/>
            <person name="Bell S.C."/>
            <person name="Webster N.S."/>
        </authorList>
    </citation>
    <scope>NUCLEOTIDE SEQUENCE</scope>
    <source>
        <strain evidence="2">SB0662_bin_9</strain>
    </source>
</reference>
<dbReference type="PANTHER" id="PTHR43245">
    <property type="entry name" value="BIFUNCTIONAL POLYMYXIN RESISTANCE PROTEIN ARNA"/>
    <property type="match status" value="1"/>
</dbReference>
<dbReference type="CDD" id="cd08946">
    <property type="entry name" value="SDR_e"/>
    <property type="match status" value="1"/>
</dbReference>
<protein>
    <submittedName>
        <fullName evidence="2">NAD(P)-dependent oxidoreductase</fullName>
    </submittedName>
</protein>
<dbReference type="Gene3D" id="3.40.50.720">
    <property type="entry name" value="NAD(P)-binding Rossmann-like Domain"/>
    <property type="match status" value="1"/>
</dbReference>
<dbReference type="InterPro" id="IPR001509">
    <property type="entry name" value="Epimerase_deHydtase"/>
</dbReference>
<dbReference type="InterPro" id="IPR050177">
    <property type="entry name" value="Lipid_A_modif_metabolic_enz"/>
</dbReference>
<accession>A0A6B1DVK3</accession>